<dbReference type="EMBL" id="CP113432">
    <property type="protein sequence ID" value="WAI47135.1"/>
    <property type="molecule type" value="Genomic_DNA"/>
</dbReference>
<accession>A0ABY6ZQT4</accession>
<protein>
    <submittedName>
        <fullName evidence="2">DUF2169 domain-containing protein</fullName>
    </submittedName>
</protein>
<reference evidence="2" key="1">
    <citation type="submission" date="2022-11" db="EMBL/GenBank/DDBJ databases">
        <title>Pseudomonas triclosanedens sp. nov., a triclosan degrader isolated from activated sludge.</title>
        <authorList>
            <person name="Yin Y."/>
            <person name="Lu Z."/>
        </authorList>
    </citation>
    <scope>NUCLEOTIDE SEQUENCE</scope>
    <source>
        <strain evidence="2">ZM23</strain>
    </source>
</reference>
<dbReference type="InterPro" id="IPR018683">
    <property type="entry name" value="DUF2169"/>
</dbReference>
<proteinExistence type="predicted"/>
<gene>
    <name evidence="2" type="ORF">OU419_15250</name>
</gene>
<feature type="domain" description="DUF2169" evidence="1">
    <location>
        <begin position="27"/>
        <end position="341"/>
    </location>
</feature>
<evidence type="ECO:0000313" key="3">
    <source>
        <dbReference type="Proteomes" id="UP001163624"/>
    </source>
</evidence>
<dbReference type="Pfam" id="PF09937">
    <property type="entry name" value="DUF2169"/>
    <property type="match status" value="1"/>
</dbReference>
<dbReference type="Proteomes" id="UP001163624">
    <property type="component" value="Chromosome"/>
</dbReference>
<evidence type="ECO:0000313" key="2">
    <source>
        <dbReference type="EMBL" id="WAI47135.1"/>
    </source>
</evidence>
<sequence>MVRIDNHSGLPHLLYEKAAPSGERFDVLVLRGTFDFARDGEPMALATEQRPILLGDRYDGPVSSQPLKAVIAEEGDLVLGKPGTDVLMQGHLRPRKGTPTELWQAELSLGSLSKTIRVNGPREIRDSLTGWRLGEATPVEQVPLDYRLAYGGCFYDPEAPAEGAQAASVHYPMNAAGCGWLPSSADFKRLDSDVRQRIEKQVSLIRRLPAPQLEDPLTPPHQKLTPQGFGPIARWWEPRVSLQGTFDEQWQQHRSPLLPADFDPRFYQSAPASLVATPYLGGDEIVRLKGCLVEGECSMRLPGVAPLVLIDESSPSGHAQLPPLDTVRIDLDRRQATLLWRLPLAQQAAPRRLSIGLVAVSALQTFGKKGARP</sequence>
<dbReference type="RefSeq" id="WP_254476601.1">
    <property type="nucleotide sequence ID" value="NZ_CP113432.1"/>
</dbReference>
<keyword evidence="3" id="KW-1185">Reference proteome</keyword>
<name>A0ABY6ZQT4_9PSED</name>
<evidence type="ECO:0000259" key="1">
    <source>
        <dbReference type="Pfam" id="PF09937"/>
    </source>
</evidence>
<organism evidence="2 3">
    <name type="scientific">Pseudomonas triclosanedens</name>
    <dbReference type="NCBI Taxonomy" id="2961893"/>
    <lineage>
        <taxon>Bacteria</taxon>
        <taxon>Pseudomonadati</taxon>
        <taxon>Pseudomonadota</taxon>
        <taxon>Gammaproteobacteria</taxon>
        <taxon>Pseudomonadales</taxon>
        <taxon>Pseudomonadaceae</taxon>
        <taxon>Pseudomonas</taxon>
    </lineage>
</organism>